<evidence type="ECO:0000259" key="3">
    <source>
        <dbReference type="Pfam" id="PF20152"/>
    </source>
</evidence>
<name>A0A4Y7SFD2_COPMI</name>
<feature type="transmembrane region" description="Helical" evidence="2">
    <location>
        <begin position="66"/>
        <end position="85"/>
    </location>
</feature>
<evidence type="ECO:0000313" key="4">
    <source>
        <dbReference type="EMBL" id="TEB20565.1"/>
    </source>
</evidence>
<dbReference type="Proteomes" id="UP000298030">
    <property type="component" value="Unassembled WGS sequence"/>
</dbReference>
<feature type="transmembrane region" description="Helical" evidence="2">
    <location>
        <begin position="36"/>
        <end position="54"/>
    </location>
</feature>
<accession>A0A4Y7SFD2</accession>
<reference evidence="4 5" key="1">
    <citation type="journal article" date="2019" name="Nat. Ecol. Evol.">
        <title>Megaphylogeny resolves global patterns of mushroom evolution.</title>
        <authorList>
            <person name="Varga T."/>
            <person name="Krizsan K."/>
            <person name="Foldi C."/>
            <person name="Dima B."/>
            <person name="Sanchez-Garcia M."/>
            <person name="Sanchez-Ramirez S."/>
            <person name="Szollosi G.J."/>
            <person name="Szarkandi J.G."/>
            <person name="Papp V."/>
            <person name="Albert L."/>
            <person name="Andreopoulos W."/>
            <person name="Angelini C."/>
            <person name="Antonin V."/>
            <person name="Barry K.W."/>
            <person name="Bougher N.L."/>
            <person name="Buchanan P."/>
            <person name="Buyck B."/>
            <person name="Bense V."/>
            <person name="Catcheside P."/>
            <person name="Chovatia M."/>
            <person name="Cooper J."/>
            <person name="Damon W."/>
            <person name="Desjardin D."/>
            <person name="Finy P."/>
            <person name="Geml J."/>
            <person name="Haridas S."/>
            <person name="Hughes K."/>
            <person name="Justo A."/>
            <person name="Karasinski D."/>
            <person name="Kautmanova I."/>
            <person name="Kiss B."/>
            <person name="Kocsube S."/>
            <person name="Kotiranta H."/>
            <person name="LaButti K.M."/>
            <person name="Lechner B.E."/>
            <person name="Liimatainen K."/>
            <person name="Lipzen A."/>
            <person name="Lukacs Z."/>
            <person name="Mihaltcheva S."/>
            <person name="Morgado L.N."/>
            <person name="Niskanen T."/>
            <person name="Noordeloos M.E."/>
            <person name="Ohm R.A."/>
            <person name="Ortiz-Santana B."/>
            <person name="Ovrebo C."/>
            <person name="Racz N."/>
            <person name="Riley R."/>
            <person name="Savchenko A."/>
            <person name="Shiryaev A."/>
            <person name="Soop K."/>
            <person name="Spirin V."/>
            <person name="Szebenyi C."/>
            <person name="Tomsovsky M."/>
            <person name="Tulloss R.E."/>
            <person name="Uehling J."/>
            <person name="Grigoriev I.V."/>
            <person name="Vagvolgyi C."/>
            <person name="Papp T."/>
            <person name="Martin F.M."/>
            <person name="Miettinen O."/>
            <person name="Hibbett D.S."/>
            <person name="Nagy L.G."/>
        </authorList>
    </citation>
    <scope>NUCLEOTIDE SEQUENCE [LARGE SCALE GENOMIC DNA]</scope>
    <source>
        <strain evidence="4 5">FP101781</strain>
    </source>
</reference>
<comment type="caution">
    <text evidence="4">The sequence shown here is derived from an EMBL/GenBank/DDBJ whole genome shotgun (WGS) entry which is preliminary data.</text>
</comment>
<feature type="region of interest" description="Disordered" evidence="1">
    <location>
        <begin position="193"/>
        <end position="217"/>
    </location>
</feature>
<sequence length="270" mass="29443">MPPNPYGQYGTLVPRSFVWRVANIQDPVSFVSLFELASIVVATFGGYYILCIAIPGGDLSFRTPPASMAVVAFNCLVTVCVQGYFAGRIKLFSQGSLAGKVIVSLIAMVHRQPSFRKSTERPKSKGWLGYLIARSIENGAITSVGAVLHFAFYIAMPSTWIHLALAYVNCRLYSNVLLASINTNRRLQREVQAESDTSVSLSNRSSSKSGSQAEIPPDVIATSMRRHSLPGLCQLSSRIGTKTEAVEFTAIDSSLMSDSMIRSERYIANS</sequence>
<evidence type="ECO:0000256" key="1">
    <source>
        <dbReference type="SAM" id="MobiDB-lite"/>
    </source>
</evidence>
<dbReference type="AlphaFoldDB" id="A0A4Y7SFD2"/>
<gene>
    <name evidence="4" type="ORF">FA13DRAFT_1837021</name>
</gene>
<feature type="domain" description="DUF6534" evidence="3">
    <location>
        <begin position="103"/>
        <end position="183"/>
    </location>
</feature>
<dbReference type="Pfam" id="PF20152">
    <property type="entry name" value="DUF6534"/>
    <property type="match status" value="1"/>
</dbReference>
<keyword evidence="2" id="KW-1133">Transmembrane helix</keyword>
<proteinExistence type="predicted"/>
<evidence type="ECO:0000313" key="5">
    <source>
        <dbReference type="Proteomes" id="UP000298030"/>
    </source>
</evidence>
<keyword evidence="2" id="KW-0472">Membrane</keyword>
<protein>
    <recommendedName>
        <fullName evidence="3">DUF6534 domain-containing protein</fullName>
    </recommendedName>
</protein>
<dbReference type="OrthoDB" id="3223377at2759"/>
<keyword evidence="5" id="KW-1185">Reference proteome</keyword>
<feature type="transmembrane region" description="Helical" evidence="2">
    <location>
        <begin position="131"/>
        <end position="154"/>
    </location>
</feature>
<dbReference type="InterPro" id="IPR045339">
    <property type="entry name" value="DUF6534"/>
</dbReference>
<organism evidence="4 5">
    <name type="scientific">Coprinellus micaceus</name>
    <name type="common">Glistening ink-cap mushroom</name>
    <name type="synonym">Coprinus micaceus</name>
    <dbReference type="NCBI Taxonomy" id="71717"/>
    <lineage>
        <taxon>Eukaryota</taxon>
        <taxon>Fungi</taxon>
        <taxon>Dikarya</taxon>
        <taxon>Basidiomycota</taxon>
        <taxon>Agaricomycotina</taxon>
        <taxon>Agaricomycetes</taxon>
        <taxon>Agaricomycetidae</taxon>
        <taxon>Agaricales</taxon>
        <taxon>Agaricineae</taxon>
        <taxon>Psathyrellaceae</taxon>
        <taxon>Coprinellus</taxon>
    </lineage>
</organism>
<evidence type="ECO:0000256" key="2">
    <source>
        <dbReference type="SAM" id="Phobius"/>
    </source>
</evidence>
<keyword evidence="2" id="KW-0812">Transmembrane</keyword>
<dbReference type="EMBL" id="QPFP01000136">
    <property type="protein sequence ID" value="TEB20565.1"/>
    <property type="molecule type" value="Genomic_DNA"/>
</dbReference>
<feature type="compositionally biased region" description="Low complexity" evidence="1">
    <location>
        <begin position="195"/>
        <end position="211"/>
    </location>
</feature>